<dbReference type="Pfam" id="PF08447">
    <property type="entry name" value="PAS_3"/>
    <property type="match status" value="1"/>
</dbReference>
<dbReference type="Proteomes" id="UP000494115">
    <property type="component" value="Unassembled WGS sequence"/>
</dbReference>
<proteinExistence type="predicted"/>
<dbReference type="InterPro" id="IPR000014">
    <property type="entry name" value="PAS"/>
</dbReference>
<dbReference type="Gene3D" id="3.30.450.20">
    <property type="entry name" value="PAS domain"/>
    <property type="match status" value="2"/>
</dbReference>
<keyword evidence="3" id="KW-0597">Phosphoprotein</keyword>
<dbReference type="InterPro" id="IPR001610">
    <property type="entry name" value="PAC"/>
</dbReference>
<dbReference type="GO" id="GO:0004673">
    <property type="term" value="F:protein histidine kinase activity"/>
    <property type="evidence" value="ECO:0007669"/>
    <property type="project" value="UniProtKB-EC"/>
</dbReference>
<dbReference type="PANTHER" id="PTHR43304">
    <property type="entry name" value="PHYTOCHROME-LIKE PROTEIN CPH1"/>
    <property type="match status" value="1"/>
</dbReference>
<accession>A0A6S7BQP7</accession>
<dbReference type="EC" id="2.7.13.3" evidence="2"/>
<dbReference type="SUPFAM" id="SSF55785">
    <property type="entry name" value="PYP-like sensor domain (PAS domain)"/>
    <property type="match status" value="2"/>
</dbReference>
<dbReference type="Gene3D" id="2.10.70.100">
    <property type="match status" value="1"/>
</dbReference>
<dbReference type="FunFam" id="3.30.450.20:FF:000088">
    <property type="entry name" value="Sensory transduction histidine kinase"/>
    <property type="match status" value="1"/>
</dbReference>
<reference evidence="7 8" key="1">
    <citation type="submission" date="2020-04" db="EMBL/GenBank/DDBJ databases">
        <authorList>
            <person name="De Canck E."/>
        </authorList>
    </citation>
    <scope>NUCLEOTIDE SEQUENCE [LARGE SCALE GENOMIC DNA]</scope>
    <source>
        <strain evidence="7 8">LMG 28138</strain>
    </source>
</reference>
<dbReference type="EMBL" id="CADIKM010000193">
    <property type="protein sequence ID" value="CAB3809683.1"/>
    <property type="molecule type" value="Genomic_DNA"/>
</dbReference>
<dbReference type="AlphaFoldDB" id="A0A6S7BQP7"/>
<dbReference type="PROSITE" id="PS50113">
    <property type="entry name" value="PAC"/>
    <property type="match status" value="2"/>
</dbReference>
<sequence>MPFDEIKEALLRTGRWEGELVHTKRDGTKVVVASRWSLQRNERGRPSGTLETNNDITARKRAEEALRRHAAYLADAQKLSLTGSFGWNVSSGELYWSEQSFRIFEYDPDTNPKLEMVLQRVHPDDLAFVREVVHQAATTRQDFDFEHRLLMPDESVKYLHVVAQTVSNEANNPQVVGAIMDVTAAKLAEEQLRVRRRRNSPM</sequence>
<evidence type="ECO:0000259" key="6">
    <source>
        <dbReference type="PROSITE" id="PS50113"/>
    </source>
</evidence>
<evidence type="ECO:0000256" key="2">
    <source>
        <dbReference type="ARBA" id="ARBA00012438"/>
    </source>
</evidence>
<dbReference type="InterPro" id="IPR052162">
    <property type="entry name" value="Sensor_kinase/Photoreceptor"/>
</dbReference>
<dbReference type="InterPro" id="IPR035965">
    <property type="entry name" value="PAS-like_dom_sf"/>
</dbReference>
<organism evidence="7 8">
    <name type="scientific">Pararobbsia alpina</name>
    <dbReference type="NCBI Taxonomy" id="621374"/>
    <lineage>
        <taxon>Bacteria</taxon>
        <taxon>Pseudomonadati</taxon>
        <taxon>Pseudomonadota</taxon>
        <taxon>Betaproteobacteria</taxon>
        <taxon>Burkholderiales</taxon>
        <taxon>Burkholderiaceae</taxon>
        <taxon>Pararobbsia</taxon>
    </lineage>
</organism>
<evidence type="ECO:0000313" key="8">
    <source>
        <dbReference type="Proteomes" id="UP000494115"/>
    </source>
</evidence>
<name>A0A6S7BQP7_9BURK</name>
<evidence type="ECO:0000256" key="1">
    <source>
        <dbReference type="ARBA" id="ARBA00000085"/>
    </source>
</evidence>
<feature type="domain" description="PAC" evidence="6">
    <location>
        <begin position="14"/>
        <end position="68"/>
    </location>
</feature>
<dbReference type="PANTHER" id="PTHR43304:SF1">
    <property type="entry name" value="PAC DOMAIN-CONTAINING PROTEIN"/>
    <property type="match status" value="1"/>
</dbReference>
<keyword evidence="5" id="KW-0418">Kinase</keyword>
<dbReference type="InterPro" id="IPR013655">
    <property type="entry name" value="PAS_fold_3"/>
</dbReference>
<dbReference type="CDD" id="cd00130">
    <property type="entry name" value="PAS"/>
    <property type="match status" value="1"/>
</dbReference>
<protein>
    <recommendedName>
        <fullName evidence="2">histidine kinase</fullName>
        <ecNumber evidence="2">2.7.13.3</ecNumber>
    </recommendedName>
</protein>
<evidence type="ECO:0000256" key="3">
    <source>
        <dbReference type="ARBA" id="ARBA00022553"/>
    </source>
</evidence>
<gene>
    <name evidence="7" type="ORF">LMG28138_06114</name>
</gene>
<evidence type="ECO:0000256" key="5">
    <source>
        <dbReference type="ARBA" id="ARBA00022777"/>
    </source>
</evidence>
<keyword evidence="4" id="KW-0808">Transferase</keyword>
<keyword evidence="8" id="KW-1185">Reference proteome</keyword>
<feature type="domain" description="PAC" evidence="6">
    <location>
        <begin position="143"/>
        <end position="194"/>
    </location>
</feature>
<evidence type="ECO:0000256" key="4">
    <source>
        <dbReference type="ARBA" id="ARBA00022679"/>
    </source>
</evidence>
<comment type="catalytic activity">
    <reaction evidence="1">
        <text>ATP + protein L-histidine = ADP + protein N-phospho-L-histidine.</text>
        <dbReference type="EC" id="2.7.13.3"/>
    </reaction>
</comment>
<dbReference type="InterPro" id="IPR000700">
    <property type="entry name" value="PAS-assoc_C"/>
</dbReference>
<dbReference type="SMART" id="SM00086">
    <property type="entry name" value="PAC"/>
    <property type="match status" value="2"/>
</dbReference>
<evidence type="ECO:0000313" key="7">
    <source>
        <dbReference type="EMBL" id="CAB3809683.1"/>
    </source>
</evidence>